<protein>
    <submittedName>
        <fullName evidence="1">Uncharacterized protein</fullName>
    </submittedName>
</protein>
<sequence>MQGRAAYRGPVDAVRRQHQRDAYAAFLTEANTYFNRTSWGNCTQQAGEQLGIPAGDESRREEINRHTLRIQAEAPTEQLKLAAAVIQLEGPEDLAAIARQIENHAHTIQFDARYGEAPYTLFDMLAGRPAPADSGHNTHLELLNAIQQFTETARSHLNDETARRS</sequence>
<dbReference type="RefSeq" id="WP_356529507.1">
    <property type="nucleotide sequence ID" value="NZ_JBEXMU010000009.1"/>
</dbReference>
<evidence type="ECO:0000313" key="1">
    <source>
        <dbReference type="EMBL" id="MFI0575578.1"/>
    </source>
</evidence>
<dbReference type="Proteomes" id="UP001610810">
    <property type="component" value="Unassembled WGS sequence"/>
</dbReference>
<keyword evidence="2" id="KW-1185">Reference proteome</keyword>
<accession>A0ABW7S8C7</accession>
<organism evidence="1 2">
    <name type="scientific">Streptomyces tendae</name>
    <dbReference type="NCBI Taxonomy" id="1932"/>
    <lineage>
        <taxon>Bacteria</taxon>
        <taxon>Bacillati</taxon>
        <taxon>Actinomycetota</taxon>
        <taxon>Actinomycetes</taxon>
        <taxon>Kitasatosporales</taxon>
        <taxon>Streptomycetaceae</taxon>
        <taxon>Streptomyces</taxon>
    </lineage>
</organism>
<comment type="caution">
    <text evidence="1">The sequence shown here is derived from an EMBL/GenBank/DDBJ whole genome shotgun (WGS) entry which is preliminary data.</text>
</comment>
<name>A0ABW7S8C7_STRTE</name>
<dbReference type="EMBL" id="JBIQWK010000009">
    <property type="protein sequence ID" value="MFI0575578.1"/>
    <property type="molecule type" value="Genomic_DNA"/>
</dbReference>
<reference evidence="1 2" key="1">
    <citation type="submission" date="2024-10" db="EMBL/GenBank/DDBJ databases">
        <authorList>
            <person name="Wannawong T."/>
            <person name="Kuncharoen N."/>
            <person name="Mhuantong W."/>
        </authorList>
    </citation>
    <scope>NUCLEOTIDE SEQUENCE [LARGE SCALE GENOMIC DNA]</scope>
    <source>
        <strain evidence="1 2">CALK1-4</strain>
    </source>
</reference>
<proteinExistence type="predicted"/>
<gene>
    <name evidence="1" type="ORF">ACH3YB_28505</name>
</gene>
<evidence type="ECO:0000313" key="2">
    <source>
        <dbReference type="Proteomes" id="UP001610810"/>
    </source>
</evidence>